<sequence>MTQISSGSTPASTPKPRRPRPQVMRLTDAAAQRITELTQRADSEIVGLRVGVKNGGCAGQSYTVEYAHDIRPTDEVVEDKGVKILVDPKAVLFLLGTEMDYKADKMQAQFVFNNPNQVSACGCGESVELRPAKIDG</sequence>
<dbReference type="GeneID" id="93177111"/>
<dbReference type="NCBIfam" id="TIGR00049">
    <property type="entry name" value="iron-sulfur cluster assembly accessory protein"/>
    <property type="match status" value="1"/>
</dbReference>
<evidence type="ECO:0000313" key="4">
    <source>
        <dbReference type="EMBL" id="MEY9475285.1"/>
    </source>
</evidence>
<keyword evidence="7" id="KW-1185">Reference proteome</keyword>
<evidence type="ECO:0000256" key="1">
    <source>
        <dbReference type="ARBA" id="ARBA00006718"/>
    </source>
</evidence>
<feature type="domain" description="Core" evidence="3">
    <location>
        <begin position="24"/>
        <end position="125"/>
    </location>
</feature>
<protein>
    <submittedName>
        <fullName evidence="5">Iron-sulfur cluster assembly protein</fullName>
    </submittedName>
</protein>
<name>A0A1C3VVY3_9BRAD</name>
<feature type="region of interest" description="Disordered" evidence="2">
    <location>
        <begin position="1"/>
        <end position="22"/>
    </location>
</feature>
<comment type="similarity">
    <text evidence="1">Belongs to the HesB/IscA family.</text>
</comment>
<proteinExistence type="inferred from homology"/>
<dbReference type="Gene3D" id="2.60.300.12">
    <property type="entry name" value="HesB-like domain"/>
    <property type="match status" value="1"/>
</dbReference>
<dbReference type="PANTHER" id="PTHR10072:SF41">
    <property type="entry name" value="IRON-SULFUR CLUSTER ASSEMBLY 1 HOMOLOG, MITOCHONDRIAL"/>
    <property type="match status" value="1"/>
</dbReference>
<organism evidence="5 6">
    <name type="scientific">Bradyrhizobium yuanmingense</name>
    <dbReference type="NCBI Taxonomy" id="108015"/>
    <lineage>
        <taxon>Bacteria</taxon>
        <taxon>Pseudomonadati</taxon>
        <taxon>Pseudomonadota</taxon>
        <taxon>Alphaproteobacteria</taxon>
        <taxon>Hyphomicrobiales</taxon>
        <taxon>Nitrobacteraceae</taxon>
        <taxon>Bradyrhizobium</taxon>
    </lineage>
</organism>
<dbReference type="OrthoDB" id="9801228at2"/>
<reference evidence="5 6" key="1">
    <citation type="submission" date="2016-08" db="EMBL/GenBank/DDBJ databases">
        <authorList>
            <person name="Seilhamer J.J."/>
        </authorList>
    </citation>
    <scope>NUCLEOTIDE SEQUENCE [LARGE SCALE GENOMIC DNA]</scope>
    <source>
        <strain evidence="5 6">CCBAU 10071</strain>
    </source>
</reference>
<dbReference type="SUPFAM" id="SSF89360">
    <property type="entry name" value="HesB-like domain"/>
    <property type="match status" value="1"/>
</dbReference>
<dbReference type="Proteomes" id="UP001565474">
    <property type="component" value="Unassembled WGS sequence"/>
</dbReference>
<evidence type="ECO:0000256" key="2">
    <source>
        <dbReference type="SAM" id="MobiDB-lite"/>
    </source>
</evidence>
<evidence type="ECO:0000313" key="7">
    <source>
        <dbReference type="Proteomes" id="UP001565474"/>
    </source>
</evidence>
<evidence type="ECO:0000313" key="5">
    <source>
        <dbReference type="EMBL" id="SCB31920.1"/>
    </source>
</evidence>
<reference evidence="4 7" key="2">
    <citation type="submission" date="2024-07" db="EMBL/GenBank/DDBJ databases">
        <title>Genomic Encyclopedia of Type Strains, Phase V (KMG-V): Genome sequencing to study the core and pangenomes of soil and plant-associated prokaryotes.</title>
        <authorList>
            <person name="Whitman W."/>
        </authorList>
    </citation>
    <scope>NUCLEOTIDE SEQUENCE [LARGE SCALE GENOMIC DNA]</scope>
    <source>
        <strain evidence="4 7">USDA 222</strain>
    </source>
</reference>
<dbReference type="AlphaFoldDB" id="A0A1C3VVY3"/>
<dbReference type="GO" id="GO:0051537">
    <property type="term" value="F:2 iron, 2 sulfur cluster binding"/>
    <property type="evidence" value="ECO:0007669"/>
    <property type="project" value="TreeGrafter"/>
</dbReference>
<dbReference type="RefSeq" id="WP_074447904.1">
    <property type="nucleotide sequence ID" value="NZ_CP104173.1"/>
</dbReference>
<gene>
    <name evidence="4" type="ORF">ABH992_007684</name>
    <name evidence="5" type="ORF">GA0061099_1004699</name>
</gene>
<dbReference type="Pfam" id="PF01521">
    <property type="entry name" value="Fe-S_biosyn"/>
    <property type="match status" value="1"/>
</dbReference>
<dbReference type="PANTHER" id="PTHR10072">
    <property type="entry name" value="IRON-SULFUR CLUSTER ASSEMBLY PROTEIN"/>
    <property type="match status" value="1"/>
</dbReference>
<dbReference type="InterPro" id="IPR050322">
    <property type="entry name" value="Fe-S_cluster_asmbl/transfer"/>
</dbReference>
<dbReference type="GO" id="GO:0005829">
    <property type="term" value="C:cytosol"/>
    <property type="evidence" value="ECO:0007669"/>
    <property type="project" value="TreeGrafter"/>
</dbReference>
<dbReference type="InterPro" id="IPR016092">
    <property type="entry name" value="ATAP"/>
</dbReference>
<evidence type="ECO:0000313" key="6">
    <source>
        <dbReference type="Proteomes" id="UP000183174"/>
    </source>
</evidence>
<evidence type="ECO:0000259" key="3">
    <source>
        <dbReference type="Pfam" id="PF01521"/>
    </source>
</evidence>
<dbReference type="FunFam" id="2.60.300.12:FF:000001">
    <property type="entry name" value="Iron-binding protein IscA"/>
    <property type="match status" value="1"/>
</dbReference>
<feature type="compositionally biased region" description="Polar residues" evidence="2">
    <location>
        <begin position="1"/>
        <end position="12"/>
    </location>
</feature>
<dbReference type="EMBL" id="JBGBZN010000002">
    <property type="protein sequence ID" value="MEY9475285.1"/>
    <property type="molecule type" value="Genomic_DNA"/>
</dbReference>
<accession>A0A1C3VVY3</accession>
<dbReference type="EMBL" id="FMAE01000004">
    <property type="protein sequence ID" value="SCB31920.1"/>
    <property type="molecule type" value="Genomic_DNA"/>
</dbReference>
<dbReference type="InterPro" id="IPR035903">
    <property type="entry name" value="HesB-like_dom_sf"/>
</dbReference>
<dbReference type="GO" id="GO:0016226">
    <property type="term" value="P:iron-sulfur cluster assembly"/>
    <property type="evidence" value="ECO:0007669"/>
    <property type="project" value="InterPro"/>
</dbReference>
<dbReference type="Proteomes" id="UP000183174">
    <property type="component" value="Unassembled WGS sequence"/>
</dbReference>
<dbReference type="InterPro" id="IPR000361">
    <property type="entry name" value="ATAP_core_dom"/>
</dbReference>